<feature type="transmembrane region" description="Helical" evidence="6">
    <location>
        <begin position="167"/>
        <end position="186"/>
    </location>
</feature>
<comment type="caution">
    <text evidence="7">The sequence shown here is derived from an EMBL/GenBank/DDBJ whole genome shotgun (WGS) entry which is preliminary data.</text>
</comment>
<feature type="region of interest" description="Disordered" evidence="5">
    <location>
        <begin position="271"/>
        <end position="294"/>
    </location>
</feature>
<name>A0ABR2I089_9PEZI</name>
<evidence type="ECO:0000256" key="1">
    <source>
        <dbReference type="ARBA" id="ARBA00004141"/>
    </source>
</evidence>
<evidence type="ECO:0000256" key="2">
    <source>
        <dbReference type="ARBA" id="ARBA00022692"/>
    </source>
</evidence>
<dbReference type="Gene3D" id="1.20.1280.290">
    <property type="match status" value="1"/>
</dbReference>
<evidence type="ECO:0000313" key="7">
    <source>
        <dbReference type="EMBL" id="KAK8855543.1"/>
    </source>
</evidence>
<evidence type="ECO:0000256" key="6">
    <source>
        <dbReference type="SAM" id="Phobius"/>
    </source>
</evidence>
<evidence type="ECO:0000256" key="5">
    <source>
        <dbReference type="SAM" id="MobiDB-lite"/>
    </source>
</evidence>
<dbReference type="InterPro" id="IPR006603">
    <property type="entry name" value="PQ-loop_rpt"/>
</dbReference>
<feature type="transmembrane region" description="Helical" evidence="6">
    <location>
        <begin position="74"/>
        <end position="94"/>
    </location>
</feature>
<feature type="transmembrane region" description="Helical" evidence="6">
    <location>
        <begin position="198"/>
        <end position="216"/>
    </location>
</feature>
<feature type="transmembrane region" description="Helical" evidence="6">
    <location>
        <begin position="6"/>
        <end position="26"/>
    </location>
</feature>
<organism evidence="7 8">
    <name type="scientific">Apiospora arundinis</name>
    <dbReference type="NCBI Taxonomy" id="335852"/>
    <lineage>
        <taxon>Eukaryota</taxon>
        <taxon>Fungi</taxon>
        <taxon>Dikarya</taxon>
        <taxon>Ascomycota</taxon>
        <taxon>Pezizomycotina</taxon>
        <taxon>Sordariomycetes</taxon>
        <taxon>Xylariomycetidae</taxon>
        <taxon>Amphisphaeriales</taxon>
        <taxon>Apiosporaceae</taxon>
        <taxon>Apiospora</taxon>
    </lineage>
</organism>
<sequence>MYNSEAMGNILTTVTGFAAPVFLILSPILSYTDQAISMQRKRSSAGFSLDIPLIMLVASICRVFYWPGARYDNALLIQSFCNIFMQLILLKIALDHRPAHSSKGGEAAVPFIGAQDGHSGFRRPYGFWQWRSHRPYWQSLLYFFIGLTVLELLLAPFSGIYPAYSSFIGYVGLSVEATLPIPQLLANARTRTSRGLRVSVLASWIIGDMMKMFWFFTSTTEIPWSFKICGMFQAGCDLLLGVQYLMWGNNETPAGLQQRWTYAGVHPHLTGRTPSGLASPMAMDRRSPFAEKTT</sequence>
<feature type="compositionally biased region" description="Basic and acidic residues" evidence="5">
    <location>
        <begin position="283"/>
        <end position="294"/>
    </location>
</feature>
<dbReference type="PANTHER" id="PTHR14856">
    <property type="entry name" value="PQ-LOOP REPEAT-CONTAINING PROTEIN 1-LIKE PROTEIN"/>
    <property type="match status" value="1"/>
</dbReference>
<dbReference type="InterPro" id="IPR052241">
    <property type="entry name" value="SLC66/Scramblase_ANY1"/>
</dbReference>
<evidence type="ECO:0000313" key="8">
    <source>
        <dbReference type="Proteomes" id="UP001390339"/>
    </source>
</evidence>
<reference evidence="7 8" key="1">
    <citation type="journal article" date="2024" name="IMA Fungus">
        <title>Apiospora arundinis, a panoply of carbohydrate-active enzymes and secondary metabolites.</title>
        <authorList>
            <person name="Sorensen T."/>
            <person name="Petersen C."/>
            <person name="Muurmann A.T."/>
            <person name="Christiansen J.V."/>
            <person name="Brundto M.L."/>
            <person name="Overgaard C.K."/>
            <person name="Boysen A.T."/>
            <person name="Wollenberg R.D."/>
            <person name="Larsen T.O."/>
            <person name="Sorensen J.L."/>
            <person name="Nielsen K.L."/>
            <person name="Sondergaard T.E."/>
        </authorList>
    </citation>
    <scope>NUCLEOTIDE SEQUENCE [LARGE SCALE GENOMIC DNA]</scope>
    <source>
        <strain evidence="7 8">AAU 773</strain>
    </source>
</reference>
<feature type="transmembrane region" description="Helical" evidence="6">
    <location>
        <begin position="47"/>
        <end position="68"/>
    </location>
</feature>
<keyword evidence="2 6" id="KW-0812">Transmembrane</keyword>
<proteinExistence type="predicted"/>
<keyword evidence="4 6" id="KW-0472">Membrane</keyword>
<dbReference type="Proteomes" id="UP001390339">
    <property type="component" value="Unassembled WGS sequence"/>
</dbReference>
<comment type="subcellular location">
    <subcellularLocation>
        <location evidence="1">Membrane</location>
        <topology evidence="1">Multi-pass membrane protein</topology>
    </subcellularLocation>
</comment>
<dbReference type="EMBL" id="JAPCWZ010000007">
    <property type="protein sequence ID" value="KAK8855543.1"/>
    <property type="molecule type" value="Genomic_DNA"/>
</dbReference>
<evidence type="ECO:0000256" key="4">
    <source>
        <dbReference type="ARBA" id="ARBA00023136"/>
    </source>
</evidence>
<accession>A0ABR2I089</accession>
<gene>
    <name evidence="7" type="ORF">PGQ11_011455</name>
</gene>
<keyword evidence="8" id="KW-1185">Reference proteome</keyword>
<dbReference type="PANTHER" id="PTHR14856:SF9">
    <property type="entry name" value="PQ-LOOP REPEAT-CONTAINING PROTEIN 1"/>
    <property type="match status" value="1"/>
</dbReference>
<feature type="transmembrane region" description="Helical" evidence="6">
    <location>
        <begin position="140"/>
        <end position="161"/>
    </location>
</feature>
<evidence type="ECO:0000256" key="3">
    <source>
        <dbReference type="ARBA" id="ARBA00022989"/>
    </source>
</evidence>
<keyword evidence="3 6" id="KW-1133">Transmembrane helix</keyword>
<dbReference type="Pfam" id="PF04193">
    <property type="entry name" value="PQ-loop"/>
    <property type="match status" value="1"/>
</dbReference>
<protein>
    <submittedName>
        <fullName evidence="7">PQ-loop repeat-containing protein</fullName>
    </submittedName>
</protein>